<keyword evidence="2" id="KW-0560">Oxidoreductase</keyword>
<gene>
    <name evidence="4" type="ORF">SAMN05192549_109199</name>
</gene>
<dbReference type="PRINTS" id="PR00469">
    <property type="entry name" value="PNDRDTASEII"/>
</dbReference>
<dbReference type="InterPro" id="IPR050097">
    <property type="entry name" value="Ferredoxin-NADP_redctase_2"/>
</dbReference>
<reference evidence="5" key="1">
    <citation type="submission" date="2016-11" db="EMBL/GenBank/DDBJ databases">
        <authorList>
            <person name="Varghese N."/>
            <person name="Submissions S."/>
        </authorList>
    </citation>
    <scope>NUCLEOTIDE SEQUENCE [LARGE SCALE GENOMIC DNA]</scope>
    <source>
        <strain evidence="5">Sac-22</strain>
    </source>
</reference>
<feature type="domain" description="FAD/NAD(P)-binding" evidence="3">
    <location>
        <begin position="11"/>
        <end position="286"/>
    </location>
</feature>
<dbReference type="GO" id="GO:0016491">
    <property type="term" value="F:oxidoreductase activity"/>
    <property type="evidence" value="ECO:0007669"/>
    <property type="project" value="UniProtKB-KW"/>
</dbReference>
<evidence type="ECO:0000256" key="2">
    <source>
        <dbReference type="ARBA" id="ARBA00023002"/>
    </source>
</evidence>
<dbReference type="EMBL" id="FRCX01000009">
    <property type="protein sequence ID" value="SHN38826.1"/>
    <property type="molecule type" value="Genomic_DNA"/>
</dbReference>
<dbReference type="RefSeq" id="WP_072787264.1">
    <property type="nucleotide sequence ID" value="NZ_FRCX01000009.1"/>
</dbReference>
<dbReference type="STRING" id="551987.SAMN05192549_109199"/>
<keyword evidence="1" id="KW-0285">Flavoprotein</keyword>
<evidence type="ECO:0000313" key="5">
    <source>
        <dbReference type="Proteomes" id="UP000184339"/>
    </source>
</evidence>
<proteinExistence type="predicted"/>
<accession>A0A1M7R1Z4</accession>
<dbReference type="AlphaFoldDB" id="A0A1M7R1Z4"/>
<dbReference type="Pfam" id="PF07992">
    <property type="entry name" value="Pyr_redox_2"/>
    <property type="match status" value="1"/>
</dbReference>
<dbReference type="PANTHER" id="PTHR48105">
    <property type="entry name" value="THIOREDOXIN REDUCTASE 1-RELATED-RELATED"/>
    <property type="match status" value="1"/>
</dbReference>
<organism evidence="4 5">
    <name type="scientific">Duganella sacchari</name>
    <dbReference type="NCBI Taxonomy" id="551987"/>
    <lineage>
        <taxon>Bacteria</taxon>
        <taxon>Pseudomonadati</taxon>
        <taxon>Pseudomonadota</taxon>
        <taxon>Betaproteobacteria</taxon>
        <taxon>Burkholderiales</taxon>
        <taxon>Oxalobacteraceae</taxon>
        <taxon>Telluria group</taxon>
        <taxon>Duganella</taxon>
    </lineage>
</organism>
<name>A0A1M7R1Z4_9BURK</name>
<dbReference type="InterPro" id="IPR023753">
    <property type="entry name" value="FAD/NAD-binding_dom"/>
</dbReference>
<protein>
    <submittedName>
        <fullName evidence="4">Thioredoxin reductase</fullName>
    </submittedName>
</protein>
<dbReference type="Proteomes" id="UP000184339">
    <property type="component" value="Unassembled WGS sequence"/>
</dbReference>
<evidence type="ECO:0000259" key="3">
    <source>
        <dbReference type="Pfam" id="PF07992"/>
    </source>
</evidence>
<keyword evidence="5" id="KW-1185">Reference proteome</keyword>
<dbReference type="OrthoDB" id="9786503at2"/>
<dbReference type="Gene3D" id="3.50.50.60">
    <property type="entry name" value="FAD/NAD(P)-binding domain"/>
    <property type="match status" value="2"/>
</dbReference>
<evidence type="ECO:0000313" key="4">
    <source>
        <dbReference type="EMBL" id="SHN38826.1"/>
    </source>
</evidence>
<dbReference type="InterPro" id="IPR036188">
    <property type="entry name" value="FAD/NAD-bd_sf"/>
</dbReference>
<evidence type="ECO:0000256" key="1">
    <source>
        <dbReference type="ARBA" id="ARBA00022630"/>
    </source>
</evidence>
<dbReference type="PRINTS" id="PR00368">
    <property type="entry name" value="FADPNR"/>
</dbReference>
<dbReference type="SUPFAM" id="SSF51905">
    <property type="entry name" value="FAD/NAD(P)-binding domain"/>
    <property type="match status" value="1"/>
</dbReference>
<sequence length="308" mass="32708">MTIQHPATEFEVIVIGGSYAGLSAATQLARARRRILVVDAGQRRNRYAQHSHGYLGQDGREAAAIAADGRAQLMKYPTVRWIEGSATQAVKHGDVFRVTLADGSIFQTQRLVLATGMVDELPSIPGLAERWGSSVFHCPYCHGYELEQGHIGVIATSAHSIHHAMMLPDWGKVTFFLNGAFEPDTEQLEKLAQRGVTVERTPVRSVSGQATVALQDGRALEMAGLFVISRLHSASPIAEQLGCEMEEGPMGSYVRTDMIKASSVPGVYVAGDAARMAGSVALAVADGAMAGVAAHQSLIFGAVAAKAA</sequence>